<proteinExistence type="predicted"/>
<dbReference type="AlphaFoldDB" id="A0A6C0AKV7"/>
<evidence type="ECO:0000313" key="2">
    <source>
        <dbReference type="EMBL" id="QHS80467.1"/>
    </source>
</evidence>
<name>A0A6C0AKV7_9ZZZZ</name>
<dbReference type="EMBL" id="MN740681">
    <property type="protein sequence ID" value="QHS80467.1"/>
    <property type="molecule type" value="Genomic_DNA"/>
</dbReference>
<reference evidence="2" key="1">
    <citation type="journal article" date="2020" name="Nature">
        <title>Giant virus diversity and host interactions through global metagenomics.</title>
        <authorList>
            <person name="Schulz F."/>
            <person name="Roux S."/>
            <person name="Paez-Espino D."/>
            <person name="Jungbluth S."/>
            <person name="Walsh D.A."/>
            <person name="Denef V.J."/>
            <person name="McMahon K.D."/>
            <person name="Konstantinidis K.T."/>
            <person name="Eloe-Fadrosh E.A."/>
            <person name="Kyrpides N.C."/>
            <person name="Woyke T."/>
        </authorList>
    </citation>
    <scope>NUCLEOTIDE SEQUENCE</scope>
    <source>
        <strain evidence="2">GVMAG-S-1039698-54</strain>
    </source>
</reference>
<evidence type="ECO:0000256" key="1">
    <source>
        <dbReference type="SAM" id="MobiDB-lite"/>
    </source>
</evidence>
<sequence>MARSLSGGKRRRRSRTRKSRKPRRKKRKSRKPRRKSRKSRRKSRKTTKRRRSRKSRQRGGSTLGYSMPGVGGSHGQLAPYSVGNRYFGNAGPYTHGK</sequence>
<feature type="region of interest" description="Disordered" evidence="1">
    <location>
        <begin position="1"/>
        <end position="97"/>
    </location>
</feature>
<accession>A0A6C0AKV7</accession>
<organism evidence="2">
    <name type="scientific">viral metagenome</name>
    <dbReference type="NCBI Taxonomy" id="1070528"/>
    <lineage>
        <taxon>unclassified sequences</taxon>
        <taxon>metagenomes</taxon>
        <taxon>organismal metagenomes</taxon>
    </lineage>
</organism>
<protein>
    <submittedName>
        <fullName evidence="2">Uncharacterized protein</fullName>
    </submittedName>
</protein>
<feature type="compositionally biased region" description="Basic residues" evidence="1">
    <location>
        <begin position="8"/>
        <end position="57"/>
    </location>
</feature>